<evidence type="ECO:0000313" key="3">
    <source>
        <dbReference type="EMBL" id="QDT43197.1"/>
    </source>
</evidence>
<evidence type="ECO:0000256" key="2">
    <source>
        <dbReference type="SAM" id="SignalP"/>
    </source>
</evidence>
<sequence length="362" mass="40718" precursor="true">MTFRLPILYLSLFLFCLTQVSSVKAQSSNSLDSVPTSIKVLDFASKEGLKYSVKTELAHLENRYSLLQQARTQVRNKLKEKNQQIIFSDEIENKLQSYIKSQPELEKMVKEGGKAAEREIINGLRQELTRMSLDSYNKTLFMIDRQLKETEVQIIELKRKLKDLRIKIGAYQAELLLSDPALLEGFLNAEKPSVYLTAADVSGVWSNGSFIITEVYLNKKYRQRLEDKEIVGCDPQVFAALERMKNQRMSMSMNVTLNEQGVGSLTTTITPPGATQKSNPSKPISCRYSNGSLVAVKSEKQITVRMEGAVVEVVNKDKYVIVKDPFNSESGPAEWTITVFEKGAKVGYIKGTWTVSKSKTGS</sequence>
<protein>
    <recommendedName>
        <fullName evidence="5">SH3b domain-containing protein</fullName>
    </recommendedName>
</protein>
<reference evidence="3 4" key="1">
    <citation type="submission" date="2019-02" db="EMBL/GenBank/DDBJ databases">
        <title>Deep-cultivation of Planctomycetes and their phenomic and genomic characterization uncovers novel biology.</title>
        <authorList>
            <person name="Wiegand S."/>
            <person name="Jogler M."/>
            <person name="Boedeker C."/>
            <person name="Pinto D."/>
            <person name="Vollmers J."/>
            <person name="Rivas-Marin E."/>
            <person name="Kohn T."/>
            <person name="Peeters S.H."/>
            <person name="Heuer A."/>
            <person name="Rast P."/>
            <person name="Oberbeckmann S."/>
            <person name="Bunk B."/>
            <person name="Jeske O."/>
            <person name="Meyerdierks A."/>
            <person name="Storesund J.E."/>
            <person name="Kallscheuer N."/>
            <person name="Luecker S."/>
            <person name="Lage O.M."/>
            <person name="Pohl T."/>
            <person name="Merkel B.J."/>
            <person name="Hornburger P."/>
            <person name="Mueller R.-W."/>
            <person name="Bruemmer F."/>
            <person name="Labrenz M."/>
            <person name="Spormann A.M."/>
            <person name="Op den Camp H."/>
            <person name="Overmann J."/>
            <person name="Amann R."/>
            <person name="Jetten M.S.M."/>
            <person name="Mascher T."/>
            <person name="Medema M.H."/>
            <person name="Devos D.P."/>
            <person name="Kaster A.-K."/>
            <person name="Ovreas L."/>
            <person name="Rohde M."/>
            <person name="Galperin M.Y."/>
            <person name="Jogler C."/>
        </authorList>
    </citation>
    <scope>NUCLEOTIDE SEQUENCE [LARGE SCALE GENOMIC DNA]</scope>
    <source>
        <strain evidence="3 4">Pan241w</strain>
    </source>
</reference>
<dbReference type="KEGG" id="gaz:Pan241w_32970"/>
<dbReference type="EMBL" id="CP036269">
    <property type="protein sequence ID" value="QDT43197.1"/>
    <property type="molecule type" value="Genomic_DNA"/>
</dbReference>
<accession>A0A517RH40</accession>
<keyword evidence="4" id="KW-1185">Reference proteome</keyword>
<organism evidence="3 4">
    <name type="scientific">Gimesia alba</name>
    <dbReference type="NCBI Taxonomy" id="2527973"/>
    <lineage>
        <taxon>Bacteria</taxon>
        <taxon>Pseudomonadati</taxon>
        <taxon>Planctomycetota</taxon>
        <taxon>Planctomycetia</taxon>
        <taxon>Planctomycetales</taxon>
        <taxon>Planctomycetaceae</taxon>
        <taxon>Gimesia</taxon>
    </lineage>
</organism>
<proteinExistence type="predicted"/>
<evidence type="ECO:0000256" key="1">
    <source>
        <dbReference type="SAM" id="Coils"/>
    </source>
</evidence>
<dbReference type="RefSeq" id="WP_145217662.1">
    <property type="nucleotide sequence ID" value="NZ_CP036269.1"/>
</dbReference>
<evidence type="ECO:0008006" key="5">
    <source>
        <dbReference type="Google" id="ProtNLM"/>
    </source>
</evidence>
<name>A0A517RH40_9PLAN</name>
<feature type="chain" id="PRO_5021867991" description="SH3b domain-containing protein" evidence="2">
    <location>
        <begin position="26"/>
        <end position="362"/>
    </location>
</feature>
<dbReference type="Proteomes" id="UP000317171">
    <property type="component" value="Chromosome"/>
</dbReference>
<feature type="signal peptide" evidence="2">
    <location>
        <begin position="1"/>
        <end position="25"/>
    </location>
</feature>
<gene>
    <name evidence="3" type="ORF">Pan241w_32970</name>
</gene>
<feature type="coiled-coil region" evidence="1">
    <location>
        <begin position="57"/>
        <end position="84"/>
    </location>
</feature>
<feature type="coiled-coil region" evidence="1">
    <location>
        <begin position="147"/>
        <end position="174"/>
    </location>
</feature>
<evidence type="ECO:0000313" key="4">
    <source>
        <dbReference type="Proteomes" id="UP000317171"/>
    </source>
</evidence>
<dbReference type="AlphaFoldDB" id="A0A517RH40"/>
<keyword evidence="2" id="KW-0732">Signal</keyword>
<keyword evidence="1" id="KW-0175">Coiled coil</keyword>